<dbReference type="AlphaFoldDB" id="A0A6S7IUB7"/>
<reference evidence="5" key="1">
    <citation type="submission" date="2020-04" db="EMBL/GenBank/DDBJ databases">
        <authorList>
            <person name="Alioto T."/>
            <person name="Alioto T."/>
            <person name="Gomez Garrido J."/>
        </authorList>
    </citation>
    <scope>NUCLEOTIDE SEQUENCE</scope>
    <source>
        <strain evidence="5">A484AB</strain>
    </source>
</reference>
<feature type="domain" description="Right handed beta helix" evidence="4">
    <location>
        <begin position="190"/>
        <end position="289"/>
    </location>
</feature>
<accession>A0A6S7IUB7</accession>
<dbReference type="OrthoDB" id="427974at2759"/>
<dbReference type="SUPFAM" id="SSF51126">
    <property type="entry name" value="Pectin lyase-like"/>
    <property type="match status" value="2"/>
</dbReference>
<dbReference type="NCBIfam" id="TIGR03804">
    <property type="entry name" value="para_beta_helix"/>
    <property type="match status" value="1"/>
</dbReference>
<evidence type="ECO:0000313" key="6">
    <source>
        <dbReference type="Proteomes" id="UP001152795"/>
    </source>
</evidence>
<comment type="caution">
    <text evidence="5">The sequence shown here is derived from an EMBL/GenBank/DDBJ whole genome shotgun (WGS) entry which is preliminary data.</text>
</comment>
<dbReference type="InterPro" id="IPR012334">
    <property type="entry name" value="Pectin_lyas_fold"/>
</dbReference>
<comment type="pathway">
    <text evidence="1">Protein modification; protein ubiquitination.</text>
</comment>
<evidence type="ECO:0000256" key="3">
    <source>
        <dbReference type="ARBA" id="ARBA00022786"/>
    </source>
</evidence>
<organism evidence="5 6">
    <name type="scientific">Paramuricea clavata</name>
    <name type="common">Red gorgonian</name>
    <name type="synonym">Violescent sea-whip</name>
    <dbReference type="NCBI Taxonomy" id="317549"/>
    <lineage>
        <taxon>Eukaryota</taxon>
        <taxon>Metazoa</taxon>
        <taxon>Cnidaria</taxon>
        <taxon>Anthozoa</taxon>
        <taxon>Octocorallia</taxon>
        <taxon>Malacalcyonacea</taxon>
        <taxon>Plexauridae</taxon>
        <taxon>Paramuricea</taxon>
    </lineage>
</organism>
<dbReference type="Gene3D" id="2.160.20.10">
    <property type="entry name" value="Single-stranded right-handed beta-helix, Pectin lyase-like"/>
    <property type="match status" value="2"/>
</dbReference>
<keyword evidence="2" id="KW-0677">Repeat</keyword>
<dbReference type="InterPro" id="IPR011050">
    <property type="entry name" value="Pectin_lyase_fold/virulence"/>
</dbReference>
<dbReference type="PANTHER" id="PTHR22990:SF15">
    <property type="entry name" value="F-BOX ONLY PROTEIN 10"/>
    <property type="match status" value="1"/>
</dbReference>
<dbReference type="GO" id="GO:0042981">
    <property type="term" value="P:regulation of apoptotic process"/>
    <property type="evidence" value="ECO:0007669"/>
    <property type="project" value="TreeGrafter"/>
</dbReference>
<keyword evidence="6" id="KW-1185">Reference proteome</keyword>
<feature type="domain" description="Right handed beta helix" evidence="4">
    <location>
        <begin position="33"/>
        <end position="134"/>
    </location>
</feature>
<dbReference type="InterPro" id="IPR006626">
    <property type="entry name" value="PbH1"/>
</dbReference>
<dbReference type="EMBL" id="CACRXK020012232">
    <property type="protein sequence ID" value="CAB4022935.1"/>
    <property type="molecule type" value="Genomic_DNA"/>
</dbReference>
<name>A0A6S7IUB7_PARCT</name>
<sequence>MPLPPICPASNGCSPTCVIFSTRCNRIWAGQAAGIAVTEEGFGHVYFNDICGMEWGGIDIRNGGHPVIMNNTIHKGHGDGVVIGKRGCGLIFENVIRKNRGCGVWVLSMSRPVIFGNHISECCDHGVAFVSTADDLRENQKLSAQFLQQDQEQEQAPPVLIYDEEPSSGSFFDDTDSLSIEFLTPQLEKNGSIVDNNKISYNQGCGLSFAGSEDVIIRGNTFNGNQGNGIAIEQPVDHAMIHSNRVLDNGETGITLAVSTLSSVHDNCVRGNLGNGIVAQGRGRIRENDVIGNGKSELVIVGPGDPFVAKNRIISEEASAIEVLADARGCVNENVVYSKTGKNIVQDLSSTTIVENNEFLSSLEDDVRGLGTRPLQTGNAIPRNDIVHIVRKLTMPQAQKTNPKTMSRFCVIL</sequence>
<evidence type="ECO:0000256" key="2">
    <source>
        <dbReference type="ARBA" id="ARBA00022737"/>
    </source>
</evidence>
<dbReference type="Pfam" id="PF13229">
    <property type="entry name" value="Beta_helix"/>
    <property type="match status" value="2"/>
</dbReference>
<dbReference type="PANTHER" id="PTHR22990">
    <property type="entry name" value="F-BOX ONLY PROTEIN"/>
    <property type="match status" value="1"/>
</dbReference>
<dbReference type="InterPro" id="IPR039448">
    <property type="entry name" value="Beta_helix"/>
</dbReference>
<protein>
    <recommendedName>
        <fullName evidence="4">Right handed beta helix domain-containing protein</fullName>
    </recommendedName>
</protein>
<evidence type="ECO:0000256" key="1">
    <source>
        <dbReference type="ARBA" id="ARBA00004906"/>
    </source>
</evidence>
<evidence type="ECO:0000313" key="5">
    <source>
        <dbReference type="EMBL" id="CAB4022935.1"/>
    </source>
</evidence>
<gene>
    <name evidence="5" type="ORF">PACLA_8A014946</name>
</gene>
<dbReference type="InterPro" id="IPR022441">
    <property type="entry name" value="Para_beta_helix_rpt-2"/>
</dbReference>
<keyword evidence="3" id="KW-0833">Ubl conjugation pathway</keyword>
<proteinExistence type="predicted"/>
<dbReference type="SMART" id="SM00710">
    <property type="entry name" value="PbH1"/>
    <property type="match status" value="7"/>
</dbReference>
<dbReference type="GO" id="GO:0006511">
    <property type="term" value="P:ubiquitin-dependent protein catabolic process"/>
    <property type="evidence" value="ECO:0007669"/>
    <property type="project" value="TreeGrafter"/>
</dbReference>
<dbReference type="Proteomes" id="UP001152795">
    <property type="component" value="Unassembled WGS sequence"/>
</dbReference>
<dbReference type="InterPro" id="IPR051550">
    <property type="entry name" value="SCF-Subunits/Alg-Epimerases"/>
</dbReference>
<evidence type="ECO:0000259" key="4">
    <source>
        <dbReference type="Pfam" id="PF13229"/>
    </source>
</evidence>